<dbReference type="Proteomes" id="UP000294498">
    <property type="component" value="Unassembled WGS sequence"/>
</dbReference>
<name>A0A4R8DNH5_9BACT</name>
<proteinExistence type="predicted"/>
<dbReference type="OrthoDB" id="1417318at2"/>
<organism evidence="1 2">
    <name type="scientific">Dinghuibacter silviterrae</name>
    <dbReference type="NCBI Taxonomy" id="1539049"/>
    <lineage>
        <taxon>Bacteria</taxon>
        <taxon>Pseudomonadati</taxon>
        <taxon>Bacteroidota</taxon>
        <taxon>Chitinophagia</taxon>
        <taxon>Chitinophagales</taxon>
        <taxon>Chitinophagaceae</taxon>
        <taxon>Dinghuibacter</taxon>
    </lineage>
</organism>
<evidence type="ECO:0008006" key="3">
    <source>
        <dbReference type="Google" id="ProtNLM"/>
    </source>
</evidence>
<accession>A0A4R8DNH5</accession>
<dbReference type="AlphaFoldDB" id="A0A4R8DNH5"/>
<keyword evidence="2" id="KW-1185">Reference proteome</keyword>
<evidence type="ECO:0000313" key="1">
    <source>
        <dbReference type="EMBL" id="TDW99265.1"/>
    </source>
</evidence>
<reference evidence="1 2" key="1">
    <citation type="submission" date="2019-03" db="EMBL/GenBank/DDBJ databases">
        <title>Genomic Encyclopedia of Type Strains, Phase IV (KMG-IV): sequencing the most valuable type-strain genomes for metagenomic binning, comparative biology and taxonomic classification.</title>
        <authorList>
            <person name="Goeker M."/>
        </authorList>
    </citation>
    <scope>NUCLEOTIDE SEQUENCE [LARGE SCALE GENOMIC DNA]</scope>
    <source>
        <strain evidence="1 2">DSM 100059</strain>
    </source>
</reference>
<evidence type="ECO:0000313" key="2">
    <source>
        <dbReference type="Proteomes" id="UP000294498"/>
    </source>
</evidence>
<dbReference type="RefSeq" id="WP_133989812.1">
    <property type="nucleotide sequence ID" value="NZ_SODV01000001.1"/>
</dbReference>
<dbReference type="EMBL" id="SODV01000001">
    <property type="protein sequence ID" value="TDW99265.1"/>
    <property type="molecule type" value="Genomic_DNA"/>
</dbReference>
<comment type="caution">
    <text evidence="1">The sequence shown here is derived from an EMBL/GenBank/DDBJ whole genome shotgun (WGS) entry which is preliminary data.</text>
</comment>
<sequence>MVPIPTYVINLKRRTDRKENILREFAGREEFKVDIVEAIEHQRGATGLWLTIKDILQNKVAPGDEFILLCEDDHQFTEHYTEEYLRKSIHAAAERDADVLSGGVSWFDDCFLASENLFGVRKFSGLQFTILFRKCFDTLLNTDFGPKDAADAWISEHTQHKFVTYPFCSIQKDYGYSDATPINSHRGVVENFFSGSSNLLGKLKQVSSFYRSAPDISDDDYSNITLPVYVLLSREDQRPVQKQFLGKKEFQVFIEETPKLASEELRRWRGICSAVQKAIEADDDVVILCEDDQVFSKDYATVYLIKNIIEAHSQGAGILLGGVTRFSHAMPVTENRFWVDAFWRAPFTVLYKKVFHLILEEPFSETTLVDDVLSEMTSNKMVLFPYISAHKDFDVPYKRLKELQEAFLSLGKYPYIENLKPSKT</sequence>
<gene>
    <name evidence="1" type="ORF">EDB95_0274</name>
</gene>
<protein>
    <recommendedName>
        <fullName evidence="3">Glycosyl transferase family 25</fullName>
    </recommendedName>
</protein>